<feature type="region of interest" description="Disordered" evidence="6">
    <location>
        <begin position="199"/>
        <end position="246"/>
    </location>
</feature>
<feature type="compositionally biased region" description="Basic and acidic residues" evidence="6">
    <location>
        <begin position="269"/>
        <end position="281"/>
    </location>
</feature>
<dbReference type="SMART" id="SM00356">
    <property type="entry name" value="ZnF_C3H1"/>
    <property type="match status" value="1"/>
</dbReference>
<keyword evidence="4" id="KW-0238">DNA-binding</keyword>
<evidence type="ECO:0000256" key="2">
    <source>
        <dbReference type="ARBA" id="ARBA00022771"/>
    </source>
</evidence>
<name>A0A833VKR8_9POAL</name>
<dbReference type="PANTHER" id="PTHR15725">
    <property type="entry name" value="ZN-FINGER, C-X8-C-X5-C-X3-H TYPE-CONTAINING"/>
    <property type="match status" value="1"/>
</dbReference>
<evidence type="ECO:0000259" key="7">
    <source>
        <dbReference type="PROSITE" id="PS50103"/>
    </source>
</evidence>
<feature type="compositionally biased region" description="Basic and acidic residues" evidence="6">
    <location>
        <begin position="218"/>
        <end position="237"/>
    </location>
</feature>
<accession>A0A833VKR8</accession>
<dbReference type="Gene3D" id="4.10.1000.10">
    <property type="entry name" value="Zinc finger, CCCH-type"/>
    <property type="match status" value="1"/>
</dbReference>
<evidence type="ECO:0000256" key="4">
    <source>
        <dbReference type="ARBA" id="ARBA00023125"/>
    </source>
</evidence>
<dbReference type="GO" id="GO:0003677">
    <property type="term" value="F:DNA binding"/>
    <property type="evidence" value="ECO:0007669"/>
    <property type="project" value="UniProtKB-KW"/>
</dbReference>
<gene>
    <name evidence="8" type="ORF">FCM35_KLT10105</name>
</gene>
<feature type="region of interest" description="Disordered" evidence="6">
    <location>
        <begin position="34"/>
        <end position="77"/>
    </location>
</feature>
<keyword evidence="9" id="KW-1185">Reference proteome</keyword>
<dbReference type="Proteomes" id="UP000623129">
    <property type="component" value="Unassembled WGS sequence"/>
</dbReference>
<feature type="domain" description="C3H1-type" evidence="7">
    <location>
        <begin position="10"/>
        <end position="37"/>
    </location>
</feature>
<feature type="region of interest" description="Disordered" evidence="6">
    <location>
        <begin position="259"/>
        <end position="281"/>
    </location>
</feature>
<comment type="caution">
    <text evidence="8">The sequence shown here is derived from an EMBL/GenBank/DDBJ whole genome shotgun (WGS) entry which is preliminary data.</text>
</comment>
<dbReference type="GO" id="GO:0008270">
    <property type="term" value="F:zinc ion binding"/>
    <property type="evidence" value="ECO:0007669"/>
    <property type="project" value="UniProtKB-KW"/>
</dbReference>
<dbReference type="EMBL" id="SWLB01000002">
    <property type="protein sequence ID" value="KAF3341261.1"/>
    <property type="molecule type" value="Genomic_DNA"/>
</dbReference>
<evidence type="ECO:0000256" key="6">
    <source>
        <dbReference type="SAM" id="MobiDB-lite"/>
    </source>
</evidence>
<feature type="compositionally biased region" description="Polar residues" evidence="6">
    <location>
        <begin position="37"/>
        <end position="48"/>
    </location>
</feature>
<evidence type="ECO:0000256" key="5">
    <source>
        <dbReference type="PROSITE-ProRule" id="PRU00723"/>
    </source>
</evidence>
<evidence type="ECO:0000256" key="1">
    <source>
        <dbReference type="ARBA" id="ARBA00022723"/>
    </source>
</evidence>
<evidence type="ECO:0000313" key="9">
    <source>
        <dbReference type="Proteomes" id="UP000623129"/>
    </source>
</evidence>
<feature type="compositionally biased region" description="Pro residues" evidence="6">
    <location>
        <begin position="50"/>
        <end position="64"/>
    </location>
</feature>
<keyword evidence="1 5" id="KW-0479">Metal-binding</keyword>
<dbReference type="PROSITE" id="PS50103">
    <property type="entry name" value="ZF_C3H1"/>
    <property type="match status" value="1"/>
</dbReference>
<evidence type="ECO:0000256" key="3">
    <source>
        <dbReference type="ARBA" id="ARBA00022833"/>
    </source>
</evidence>
<sequence>MCFPQPHGKDKSSIPCYYFLRGYCGRGANCSFMHAPPSSSQEQPQKNSPLPRPINPEDNPPPPKEQNNNPGTSESESDISFDVIVGDNPSYFLQGADWYGSSNYFTSQIQEEWCRWPEYYNSYERTLHRPSLSGRKRPLEQEAESEIRMPDVGPVTVACTNMRVADDEEQNGHSSCGGILSSRLRGRIRFPEQSISAAAYHSKERRDSPNSHPVQNKELVHSRCNHERERGITDRSEINASDFPAPKSLAELKRAKIVKEQNDNSSLEEENKKVTPSGGDK</sequence>
<dbReference type="AlphaFoldDB" id="A0A833VKR8"/>
<keyword evidence="3 5" id="KW-0862">Zinc</keyword>
<feature type="zinc finger region" description="C3H1-type" evidence="5">
    <location>
        <begin position="10"/>
        <end position="37"/>
    </location>
</feature>
<dbReference type="PANTHER" id="PTHR15725:SF14">
    <property type="entry name" value="ZINC FINGER CCCH DOMAIN-CONTAINING PROTEIN 11A"/>
    <property type="match status" value="1"/>
</dbReference>
<dbReference type="Pfam" id="PF00642">
    <property type="entry name" value="zf-CCCH"/>
    <property type="match status" value="1"/>
</dbReference>
<protein>
    <submittedName>
        <fullName evidence="8">Zinc finger C-x8-C-x5-C-x3-H type (And similar)</fullName>
    </submittedName>
</protein>
<dbReference type="SUPFAM" id="SSF90229">
    <property type="entry name" value="CCCH zinc finger"/>
    <property type="match status" value="1"/>
</dbReference>
<evidence type="ECO:0000313" key="8">
    <source>
        <dbReference type="EMBL" id="KAF3341261.1"/>
    </source>
</evidence>
<organism evidence="8 9">
    <name type="scientific">Carex littledalei</name>
    <dbReference type="NCBI Taxonomy" id="544730"/>
    <lineage>
        <taxon>Eukaryota</taxon>
        <taxon>Viridiplantae</taxon>
        <taxon>Streptophyta</taxon>
        <taxon>Embryophyta</taxon>
        <taxon>Tracheophyta</taxon>
        <taxon>Spermatophyta</taxon>
        <taxon>Magnoliopsida</taxon>
        <taxon>Liliopsida</taxon>
        <taxon>Poales</taxon>
        <taxon>Cyperaceae</taxon>
        <taxon>Cyperoideae</taxon>
        <taxon>Cariceae</taxon>
        <taxon>Carex</taxon>
        <taxon>Carex subgen. Euthyceras</taxon>
    </lineage>
</organism>
<dbReference type="InterPro" id="IPR000571">
    <property type="entry name" value="Znf_CCCH"/>
</dbReference>
<proteinExistence type="predicted"/>
<keyword evidence="2 5" id="KW-0863">Zinc-finger</keyword>
<dbReference type="InterPro" id="IPR036855">
    <property type="entry name" value="Znf_CCCH_sf"/>
</dbReference>
<reference evidence="8" key="1">
    <citation type="submission" date="2020-01" db="EMBL/GenBank/DDBJ databases">
        <title>Genome sequence of Kobresia littledalei, the first chromosome-level genome in the family Cyperaceae.</title>
        <authorList>
            <person name="Qu G."/>
        </authorList>
    </citation>
    <scope>NUCLEOTIDE SEQUENCE</scope>
    <source>
        <strain evidence="8">C.B.Clarke</strain>
        <tissue evidence="8">Leaf</tissue>
    </source>
</reference>